<comment type="caution">
    <text evidence="1">The sequence shown here is derived from an EMBL/GenBank/DDBJ whole genome shotgun (WGS) entry which is preliminary data.</text>
</comment>
<evidence type="ECO:0000313" key="2">
    <source>
        <dbReference type="Proteomes" id="UP001054252"/>
    </source>
</evidence>
<sequence length="115" mass="13281">MEICKFGARPGKVGCMGEGEDKWATSTETWIEEVADLMLGKDYDMDRMKLLIEVAFLKWPFNVCVGFLRVRREGLREDLEEKERHPEFPLLVSFHAIAPTMWKKTCMPDPQGAML</sequence>
<accession>A0AAV5LF21</accession>
<dbReference type="Proteomes" id="UP001054252">
    <property type="component" value="Unassembled WGS sequence"/>
</dbReference>
<dbReference type="EMBL" id="BPVZ01000113">
    <property type="protein sequence ID" value="GKV35870.1"/>
    <property type="molecule type" value="Genomic_DNA"/>
</dbReference>
<proteinExistence type="predicted"/>
<dbReference type="AlphaFoldDB" id="A0AAV5LF21"/>
<evidence type="ECO:0000313" key="1">
    <source>
        <dbReference type="EMBL" id="GKV35870.1"/>
    </source>
</evidence>
<protein>
    <submittedName>
        <fullName evidence="1">Uncharacterized protein</fullName>
    </submittedName>
</protein>
<organism evidence="1 2">
    <name type="scientific">Rubroshorea leprosula</name>
    <dbReference type="NCBI Taxonomy" id="152421"/>
    <lineage>
        <taxon>Eukaryota</taxon>
        <taxon>Viridiplantae</taxon>
        <taxon>Streptophyta</taxon>
        <taxon>Embryophyta</taxon>
        <taxon>Tracheophyta</taxon>
        <taxon>Spermatophyta</taxon>
        <taxon>Magnoliopsida</taxon>
        <taxon>eudicotyledons</taxon>
        <taxon>Gunneridae</taxon>
        <taxon>Pentapetalae</taxon>
        <taxon>rosids</taxon>
        <taxon>malvids</taxon>
        <taxon>Malvales</taxon>
        <taxon>Dipterocarpaceae</taxon>
        <taxon>Rubroshorea</taxon>
    </lineage>
</organism>
<name>A0AAV5LF21_9ROSI</name>
<reference evidence="1 2" key="1">
    <citation type="journal article" date="2021" name="Commun. Biol.">
        <title>The genome of Shorea leprosula (Dipterocarpaceae) highlights the ecological relevance of drought in aseasonal tropical rainforests.</title>
        <authorList>
            <person name="Ng K.K.S."/>
            <person name="Kobayashi M.J."/>
            <person name="Fawcett J.A."/>
            <person name="Hatakeyama M."/>
            <person name="Paape T."/>
            <person name="Ng C.H."/>
            <person name="Ang C.C."/>
            <person name="Tnah L.H."/>
            <person name="Lee C.T."/>
            <person name="Nishiyama T."/>
            <person name="Sese J."/>
            <person name="O'Brien M.J."/>
            <person name="Copetti D."/>
            <person name="Mohd Noor M.I."/>
            <person name="Ong R.C."/>
            <person name="Putra M."/>
            <person name="Sireger I.Z."/>
            <person name="Indrioko S."/>
            <person name="Kosugi Y."/>
            <person name="Izuno A."/>
            <person name="Isagi Y."/>
            <person name="Lee S.L."/>
            <person name="Shimizu K.K."/>
        </authorList>
    </citation>
    <scope>NUCLEOTIDE SEQUENCE [LARGE SCALE GENOMIC DNA]</scope>
    <source>
        <strain evidence="1">214</strain>
    </source>
</reference>
<gene>
    <name evidence="1" type="ORF">SLEP1_g44076</name>
</gene>
<keyword evidence="2" id="KW-1185">Reference proteome</keyword>